<dbReference type="PANTHER" id="PTHR46889">
    <property type="entry name" value="TRANSPOSASE INSF FOR INSERTION SEQUENCE IS3B-RELATED"/>
    <property type="match status" value="1"/>
</dbReference>
<keyword evidence="3" id="KW-1185">Reference proteome</keyword>
<dbReference type="PANTHER" id="PTHR46889:SF4">
    <property type="entry name" value="TRANSPOSASE INSO FOR INSERTION SEQUENCE ELEMENT IS911B-RELATED"/>
    <property type="match status" value="1"/>
</dbReference>
<name>A0ABV6J0J1_9PROT</name>
<dbReference type="SUPFAM" id="SSF53098">
    <property type="entry name" value="Ribonuclease H-like"/>
    <property type="match status" value="1"/>
</dbReference>
<reference evidence="2 3" key="1">
    <citation type="submission" date="2024-09" db="EMBL/GenBank/DDBJ databases">
        <authorList>
            <person name="Sun Q."/>
            <person name="Mori K."/>
        </authorList>
    </citation>
    <scope>NUCLEOTIDE SEQUENCE [LARGE SCALE GENOMIC DNA]</scope>
    <source>
        <strain evidence="2 3">CCM 7468</strain>
    </source>
</reference>
<protein>
    <submittedName>
        <fullName evidence="2">Integrase core domain-containing protein</fullName>
    </submittedName>
</protein>
<gene>
    <name evidence="2" type="ORF">ACFFIC_28185</name>
</gene>
<dbReference type="EMBL" id="JBHLVZ010000112">
    <property type="protein sequence ID" value="MFC0389394.1"/>
    <property type="molecule type" value="Genomic_DNA"/>
</dbReference>
<dbReference type="InterPro" id="IPR050900">
    <property type="entry name" value="Transposase_IS3/IS150/IS904"/>
</dbReference>
<dbReference type="Proteomes" id="UP001589789">
    <property type="component" value="Unassembled WGS sequence"/>
</dbReference>
<sequence>HDDRRLLAKHGMLCPMSRKGDCWNNAPMESFLGSLETEFEEDGPFPTRQAARSTLFAFIEGFYNRQRLHSAIGYKAPKEMEQLAAAA</sequence>
<dbReference type="InterPro" id="IPR012337">
    <property type="entry name" value="RNaseH-like_sf"/>
</dbReference>
<evidence type="ECO:0000313" key="2">
    <source>
        <dbReference type="EMBL" id="MFC0389394.1"/>
    </source>
</evidence>
<accession>A0ABV6J0J1</accession>
<evidence type="ECO:0000259" key="1">
    <source>
        <dbReference type="Pfam" id="PF13683"/>
    </source>
</evidence>
<dbReference type="InterPro" id="IPR001584">
    <property type="entry name" value="Integrase_cat-core"/>
</dbReference>
<dbReference type="Pfam" id="PF13683">
    <property type="entry name" value="rve_3"/>
    <property type="match status" value="1"/>
</dbReference>
<organism evidence="2 3">
    <name type="scientific">Muricoccus vinaceus</name>
    <dbReference type="NCBI Taxonomy" id="424704"/>
    <lineage>
        <taxon>Bacteria</taxon>
        <taxon>Pseudomonadati</taxon>
        <taxon>Pseudomonadota</taxon>
        <taxon>Alphaproteobacteria</taxon>
        <taxon>Acetobacterales</taxon>
        <taxon>Roseomonadaceae</taxon>
        <taxon>Muricoccus</taxon>
    </lineage>
</organism>
<proteinExistence type="predicted"/>
<feature type="domain" description="Integrase catalytic" evidence="1">
    <location>
        <begin position="12"/>
        <end position="77"/>
    </location>
</feature>
<dbReference type="RefSeq" id="WP_377056731.1">
    <property type="nucleotide sequence ID" value="NZ_JBHLVZ010000112.1"/>
</dbReference>
<evidence type="ECO:0000313" key="3">
    <source>
        <dbReference type="Proteomes" id="UP001589789"/>
    </source>
</evidence>
<comment type="caution">
    <text evidence="2">The sequence shown here is derived from an EMBL/GenBank/DDBJ whole genome shotgun (WGS) entry which is preliminary data.</text>
</comment>
<feature type="non-terminal residue" evidence="2">
    <location>
        <position position="1"/>
    </location>
</feature>